<evidence type="ECO:0000313" key="17">
    <source>
        <dbReference type="Proteomes" id="UP001497493"/>
    </source>
</evidence>
<dbReference type="InterPro" id="IPR050183">
    <property type="entry name" value="DsbB"/>
</dbReference>
<keyword evidence="5" id="KW-0997">Cell inner membrane</keyword>
<keyword evidence="3 14" id="KW-0813">Transport</keyword>
<evidence type="ECO:0000256" key="10">
    <source>
        <dbReference type="ARBA" id="ARBA00023136"/>
    </source>
</evidence>
<evidence type="ECO:0000256" key="12">
    <source>
        <dbReference type="ARBA" id="ARBA00023186"/>
    </source>
</evidence>
<feature type="transmembrane region" description="Helical" evidence="15">
    <location>
        <begin position="43"/>
        <end position="60"/>
    </location>
</feature>
<keyword evidence="12 14" id="KW-0143">Chaperone</keyword>
<organism evidence="16 17">
    <name type="scientific">Candidatus Methylocalor cossyra</name>
    <dbReference type="NCBI Taxonomy" id="3108543"/>
    <lineage>
        <taxon>Bacteria</taxon>
        <taxon>Pseudomonadati</taxon>
        <taxon>Pseudomonadota</taxon>
        <taxon>Gammaproteobacteria</taxon>
        <taxon>Methylococcales</taxon>
        <taxon>Methylococcaceae</taxon>
        <taxon>Candidatus Methylocalor</taxon>
    </lineage>
</organism>
<feature type="topological domain" description="Cytoplasmic" evidence="14">
    <location>
        <begin position="165"/>
        <end position="192"/>
    </location>
</feature>
<evidence type="ECO:0000256" key="8">
    <source>
        <dbReference type="ARBA" id="ARBA00022989"/>
    </source>
</evidence>
<keyword evidence="17" id="KW-1185">Reference proteome</keyword>
<accession>A0ABM9NFS3</accession>
<evidence type="ECO:0000256" key="7">
    <source>
        <dbReference type="ARBA" id="ARBA00022982"/>
    </source>
</evidence>
<keyword evidence="8 14" id="KW-1133">Transmembrane helix</keyword>
<evidence type="ECO:0000256" key="9">
    <source>
        <dbReference type="ARBA" id="ARBA00023002"/>
    </source>
</evidence>
<evidence type="ECO:0000256" key="4">
    <source>
        <dbReference type="ARBA" id="ARBA00022475"/>
    </source>
</evidence>
<evidence type="ECO:0000256" key="15">
    <source>
        <dbReference type="SAM" id="Phobius"/>
    </source>
</evidence>
<keyword evidence="9 14" id="KW-0560">Oxidoreductase</keyword>
<dbReference type="Pfam" id="PF02600">
    <property type="entry name" value="DsbB"/>
    <property type="match status" value="1"/>
</dbReference>
<sequence>MTSMIRLSPRAWFLLGGLFCVGLILAALYFQFVGGLDPCPLCISQRVLVIAVGLIMLAAAAHNPGPVGVRAYAVLGAATALVGASISARHVWIQHLPASEVPACGPGLSYMFRYFPLTDTLRAMVTGTGDCAKVDWTLLGLSMPAWVLISFIALAALNLGQLWNVSRGSVGGPRRGELKDPGMVTGRPAAKN</sequence>
<dbReference type="InterPro" id="IPR003752">
    <property type="entry name" value="DiS_bond_form_DsbB/BdbC"/>
</dbReference>
<evidence type="ECO:0000256" key="2">
    <source>
        <dbReference type="ARBA" id="ARBA00008823"/>
    </source>
</evidence>
<gene>
    <name evidence="14 16" type="primary">dsbB</name>
    <name evidence="16" type="ORF">MECH1_V1_0537</name>
</gene>
<dbReference type="Proteomes" id="UP001497493">
    <property type="component" value="Chromosome"/>
</dbReference>
<dbReference type="PANTHER" id="PTHR36570:SF3">
    <property type="entry name" value="DISULFIDE BOND FORMATION PROTEIN B"/>
    <property type="match status" value="1"/>
</dbReference>
<dbReference type="HAMAP" id="MF_00286">
    <property type="entry name" value="DsbB"/>
    <property type="match status" value="1"/>
</dbReference>
<evidence type="ECO:0000256" key="13">
    <source>
        <dbReference type="ARBA" id="ARBA00023284"/>
    </source>
</evidence>
<evidence type="ECO:0000313" key="16">
    <source>
        <dbReference type="EMBL" id="CAL1239313.1"/>
    </source>
</evidence>
<feature type="disulfide bond" description="Redox-active" evidence="14">
    <location>
        <begin position="39"/>
        <end position="42"/>
    </location>
</feature>
<keyword evidence="6 14" id="KW-0812">Transmembrane</keyword>
<keyword evidence="10 14" id="KW-0472">Membrane</keyword>
<evidence type="ECO:0000256" key="11">
    <source>
        <dbReference type="ARBA" id="ARBA00023157"/>
    </source>
</evidence>
<evidence type="ECO:0000256" key="1">
    <source>
        <dbReference type="ARBA" id="ARBA00004429"/>
    </source>
</evidence>
<feature type="topological domain" description="Cytoplasmic" evidence="14">
    <location>
        <begin position="65"/>
        <end position="70"/>
    </location>
</feature>
<keyword evidence="4 14" id="KW-1003">Cell membrane</keyword>
<evidence type="ECO:0000256" key="3">
    <source>
        <dbReference type="ARBA" id="ARBA00022448"/>
    </source>
</evidence>
<feature type="topological domain" description="Periplasmic" evidence="14">
    <location>
        <begin position="30"/>
        <end position="47"/>
    </location>
</feature>
<protein>
    <recommendedName>
        <fullName evidence="14">Disulfide bond formation protein B</fullName>
    </recommendedName>
    <alternativeName>
        <fullName evidence="14">Disulfide oxidoreductase</fullName>
    </alternativeName>
</protein>
<reference evidence="16 17" key="1">
    <citation type="submission" date="2024-04" db="EMBL/GenBank/DDBJ databases">
        <authorList>
            <person name="Cremers G."/>
        </authorList>
    </citation>
    <scope>NUCLEOTIDE SEQUENCE [LARGE SCALE GENOMIC DNA]</scope>
    <source>
        <strain evidence="16">MeCH1-AG</strain>
    </source>
</reference>
<dbReference type="EMBL" id="OZ026884">
    <property type="protein sequence ID" value="CAL1239313.1"/>
    <property type="molecule type" value="Genomic_DNA"/>
</dbReference>
<keyword evidence="7 14" id="KW-0249">Electron transport</keyword>
<feature type="topological domain" description="Cytoplasmic" evidence="14">
    <location>
        <begin position="1"/>
        <end position="12"/>
    </location>
</feature>
<comment type="subcellular location">
    <subcellularLocation>
        <location evidence="1">Cell inner membrane</location>
        <topology evidence="1">Multi-pass membrane protein</topology>
    </subcellularLocation>
    <subcellularLocation>
        <location evidence="14">Cell membrane</location>
        <topology evidence="14">Multi-pass membrane protein</topology>
    </subcellularLocation>
</comment>
<proteinExistence type="inferred from homology"/>
<comment type="similarity">
    <text evidence="2 14">Belongs to the DsbB family.</text>
</comment>
<feature type="transmembrane region" description="Helical" evidence="15">
    <location>
        <begin position="72"/>
        <end position="92"/>
    </location>
</feature>
<keyword evidence="13 14" id="KW-0676">Redox-active center</keyword>
<feature type="transmembrane region" description="Helical" evidence="15">
    <location>
        <begin position="145"/>
        <end position="165"/>
    </location>
</feature>
<dbReference type="SUPFAM" id="SSF158442">
    <property type="entry name" value="DsbB-like"/>
    <property type="match status" value="1"/>
</dbReference>
<evidence type="ECO:0000256" key="6">
    <source>
        <dbReference type="ARBA" id="ARBA00022692"/>
    </source>
</evidence>
<name>A0ABM9NFS3_9GAMM</name>
<comment type="function">
    <text evidence="14">Required for disulfide bond formation in some periplasmic proteins. Acts by oxidizing the DsbA protein.</text>
</comment>
<dbReference type="Gene3D" id="1.20.1550.10">
    <property type="entry name" value="DsbB-like"/>
    <property type="match status" value="1"/>
</dbReference>
<comment type="caution">
    <text evidence="14">Lacks conserved residue(s) required for the propagation of feature annotation.</text>
</comment>
<dbReference type="InterPro" id="IPR023380">
    <property type="entry name" value="DsbB-like_sf"/>
</dbReference>
<evidence type="ECO:0000256" key="14">
    <source>
        <dbReference type="HAMAP-Rule" id="MF_00286"/>
    </source>
</evidence>
<feature type="transmembrane region" description="Helical" evidence="15">
    <location>
        <begin position="12"/>
        <end position="31"/>
    </location>
</feature>
<dbReference type="InterPro" id="IPR022920">
    <property type="entry name" value="Disulphide_bond_form_DsbB"/>
</dbReference>
<keyword evidence="11 14" id="KW-1015">Disulfide bond</keyword>
<dbReference type="PANTHER" id="PTHR36570">
    <property type="entry name" value="DISULFIDE BOND FORMATION PROTEIN B"/>
    <property type="match status" value="1"/>
</dbReference>
<evidence type="ECO:0000256" key="5">
    <source>
        <dbReference type="ARBA" id="ARBA00022519"/>
    </source>
</evidence>